<dbReference type="EnsemblPlants" id="PGSC0003DMT400086391">
    <property type="protein sequence ID" value="PGSC0003DMT400086391"/>
    <property type="gene ID" value="PGSC0003DMG400035962"/>
</dbReference>
<dbReference type="Proteomes" id="UP000011115">
    <property type="component" value="Unassembled WGS sequence"/>
</dbReference>
<organism evidence="1 2">
    <name type="scientific">Solanum tuberosum</name>
    <name type="common">Potato</name>
    <dbReference type="NCBI Taxonomy" id="4113"/>
    <lineage>
        <taxon>Eukaryota</taxon>
        <taxon>Viridiplantae</taxon>
        <taxon>Streptophyta</taxon>
        <taxon>Embryophyta</taxon>
        <taxon>Tracheophyta</taxon>
        <taxon>Spermatophyta</taxon>
        <taxon>Magnoliopsida</taxon>
        <taxon>eudicotyledons</taxon>
        <taxon>Gunneridae</taxon>
        <taxon>Pentapetalae</taxon>
        <taxon>asterids</taxon>
        <taxon>lamiids</taxon>
        <taxon>Solanales</taxon>
        <taxon>Solanaceae</taxon>
        <taxon>Solanoideae</taxon>
        <taxon>Solaneae</taxon>
        <taxon>Solanum</taxon>
    </lineage>
</organism>
<protein>
    <submittedName>
        <fullName evidence="1">Uncharacterized protein</fullName>
    </submittedName>
</protein>
<evidence type="ECO:0000313" key="1">
    <source>
        <dbReference type="EnsemblPlants" id="PGSC0003DMT400086391"/>
    </source>
</evidence>
<sequence>MILLIPRMLKSEGSCRIMSMNYSTQGLEDTSHLRTVRLIGSMRIYGHEIFNSRTQRYFSKGIRNSTLQGLELEDTTSLKDAQLTKFLRNYGHETTRLDGLRNIIELMHTTLVILLLTSSKLSPNQYFISKD</sequence>
<dbReference type="PaxDb" id="4113-PGSC0003DMT400086391"/>
<dbReference type="InParanoid" id="M1DBM6"/>
<name>M1DBM6_SOLTU</name>
<accession>M1DBM6</accession>
<evidence type="ECO:0000313" key="2">
    <source>
        <dbReference type="Proteomes" id="UP000011115"/>
    </source>
</evidence>
<dbReference type="AlphaFoldDB" id="M1DBM6"/>
<dbReference type="Gramene" id="PGSC0003DMT400086391">
    <property type="protein sequence ID" value="PGSC0003DMT400086391"/>
    <property type="gene ID" value="PGSC0003DMG400035962"/>
</dbReference>
<keyword evidence="2" id="KW-1185">Reference proteome</keyword>
<reference evidence="1" key="2">
    <citation type="submission" date="2015-06" db="UniProtKB">
        <authorList>
            <consortium name="EnsemblPlants"/>
        </authorList>
    </citation>
    <scope>IDENTIFICATION</scope>
    <source>
        <strain evidence="1">DM1-3 516 R44</strain>
    </source>
</reference>
<proteinExistence type="predicted"/>
<reference evidence="2" key="1">
    <citation type="journal article" date="2011" name="Nature">
        <title>Genome sequence and analysis of the tuber crop potato.</title>
        <authorList>
            <consortium name="The Potato Genome Sequencing Consortium"/>
        </authorList>
    </citation>
    <scope>NUCLEOTIDE SEQUENCE [LARGE SCALE GENOMIC DNA]</scope>
    <source>
        <strain evidence="2">cv. DM1-3 516 R44</strain>
    </source>
</reference>
<dbReference type="HOGENOM" id="CLU_158939_0_0_1"/>